<dbReference type="EMBL" id="JAGYPJ010000001">
    <property type="protein sequence ID" value="MBS4200289.1"/>
    <property type="molecule type" value="Genomic_DNA"/>
</dbReference>
<dbReference type="RefSeq" id="WP_213110885.1">
    <property type="nucleotide sequence ID" value="NZ_JAGYPJ010000001.1"/>
</dbReference>
<accession>A0A942TQA1</accession>
<sequence length="60" mass="6860">MTTICIALLGLVLLGLMFVTSHLWDRVDKLQEQVNQQEFNIGYDKMAIKQLAEDVHKDKG</sequence>
<gene>
    <name evidence="1" type="ORF">KHA93_11670</name>
</gene>
<dbReference type="Proteomes" id="UP000682713">
    <property type="component" value="Unassembled WGS sequence"/>
</dbReference>
<reference evidence="1 2" key="1">
    <citation type="submission" date="2021-05" db="EMBL/GenBank/DDBJ databases">
        <title>Novel Bacillus species.</title>
        <authorList>
            <person name="Liu G."/>
        </authorList>
    </citation>
    <scope>NUCLEOTIDE SEQUENCE [LARGE SCALE GENOMIC DNA]</scope>
    <source>
        <strain evidence="1 2">FJAT-49732</strain>
    </source>
</reference>
<keyword evidence="2" id="KW-1185">Reference proteome</keyword>
<dbReference type="AlphaFoldDB" id="A0A942TQA1"/>
<proteinExistence type="predicted"/>
<protein>
    <submittedName>
        <fullName evidence="1">Uncharacterized protein</fullName>
    </submittedName>
</protein>
<name>A0A942TQA1_9BACI</name>
<organism evidence="1 2">
    <name type="scientific">Lederbergia citrisecunda</name>
    <dbReference type="NCBI Taxonomy" id="2833583"/>
    <lineage>
        <taxon>Bacteria</taxon>
        <taxon>Bacillati</taxon>
        <taxon>Bacillota</taxon>
        <taxon>Bacilli</taxon>
        <taxon>Bacillales</taxon>
        <taxon>Bacillaceae</taxon>
        <taxon>Lederbergia</taxon>
    </lineage>
</organism>
<evidence type="ECO:0000313" key="1">
    <source>
        <dbReference type="EMBL" id="MBS4200289.1"/>
    </source>
</evidence>
<evidence type="ECO:0000313" key="2">
    <source>
        <dbReference type="Proteomes" id="UP000682713"/>
    </source>
</evidence>
<comment type="caution">
    <text evidence="1">The sequence shown here is derived from an EMBL/GenBank/DDBJ whole genome shotgun (WGS) entry which is preliminary data.</text>
</comment>